<organism evidence="14">
    <name type="scientific">Brachypodium distachyon</name>
    <name type="common">Purple false brome</name>
    <name type="synonym">Trachynia distachya</name>
    <dbReference type="NCBI Taxonomy" id="15368"/>
    <lineage>
        <taxon>Eukaryota</taxon>
        <taxon>Viridiplantae</taxon>
        <taxon>Streptophyta</taxon>
        <taxon>Embryophyta</taxon>
        <taxon>Tracheophyta</taxon>
        <taxon>Spermatophyta</taxon>
        <taxon>Magnoliopsida</taxon>
        <taxon>Liliopsida</taxon>
        <taxon>Poales</taxon>
        <taxon>Poaceae</taxon>
        <taxon>BOP clade</taxon>
        <taxon>Pooideae</taxon>
        <taxon>Stipodae</taxon>
        <taxon>Brachypodieae</taxon>
        <taxon>Brachypodium</taxon>
    </lineage>
</organism>
<feature type="domain" description="Alpha-N-acetylglucosaminidase N-terminal" evidence="11">
    <location>
        <begin position="56"/>
        <end position="150"/>
    </location>
</feature>
<keyword evidence="2" id="KW-0378">Hydrolase</keyword>
<feature type="chain" id="PRO_5014094356" description="Alpha-N-acetylglucosaminidase" evidence="9">
    <location>
        <begin position="29"/>
        <end position="809"/>
    </location>
</feature>
<dbReference type="Pfam" id="PF05089">
    <property type="entry name" value="NAGLU"/>
    <property type="match status" value="1"/>
</dbReference>
<evidence type="ECO:0000256" key="6">
    <source>
        <dbReference type="ARBA" id="ARBA00060996"/>
    </source>
</evidence>
<evidence type="ECO:0000313" key="15">
    <source>
        <dbReference type="Proteomes" id="UP000008810"/>
    </source>
</evidence>
<evidence type="ECO:0000256" key="4">
    <source>
        <dbReference type="ARBA" id="ARBA00023295"/>
    </source>
</evidence>
<dbReference type="GO" id="GO:0004561">
    <property type="term" value="F:alpha-N-acetylglucosaminidase activity"/>
    <property type="evidence" value="ECO:0007669"/>
    <property type="project" value="UniProtKB-EC"/>
</dbReference>
<proteinExistence type="inferred from homology"/>
<evidence type="ECO:0000256" key="8">
    <source>
        <dbReference type="ARBA" id="ARBA00072202"/>
    </source>
</evidence>
<keyword evidence="3" id="KW-0325">Glycoprotein</keyword>
<evidence type="ECO:0000259" key="11">
    <source>
        <dbReference type="Pfam" id="PF12971"/>
    </source>
</evidence>
<evidence type="ECO:0000313" key="13">
    <source>
        <dbReference type="EMBL" id="KQK21617.1"/>
    </source>
</evidence>
<dbReference type="OMA" id="YGQPFVW"/>
<keyword evidence="1 9" id="KW-0732">Signal</keyword>
<reference evidence="14" key="3">
    <citation type="submission" date="2018-08" db="UniProtKB">
        <authorList>
            <consortium name="EnsemblPlants"/>
        </authorList>
    </citation>
    <scope>IDENTIFICATION</scope>
    <source>
        <strain evidence="14">cv. Bd21</strain>
    </source>
</reference>
<dbReference type="OrthoDB" id="64736at2759"/>
<dbReference type="InterPro" id="IPR024240">
    <property type="entry name" value="NAGLU_N"/>
</dbReference>
<dbReference type="EnsemblPlants" id="KQK21617">
    <property type="protein sequence ID" value="KQK21617"/>
    <property type="gene ID" value="BRADI_1g62007v3"/>
</dbReference>
<dbReference type="Pfam" id="PF12972">
    <property type="entry name" value="NAGLU_C"/>
    <property type="match status" value="1"/>
</dbReference>
<dbReference type="Pfam" id="PF12971">
    <property type="entry name" value="NAGLU_N"/>
    <property type="match status" value="1"/>
</dbReference>
<sequence>MRPPPPPSLALLPFVLLLVLIPLPPAAATAAGHTWREALRTAAGRRAASPAVQEGAAAGVLHRLLPSHAHSFRFQIDTKGGVCGESSCFRISNVDGSGRGGAEIMIQGTTAVELASGLHWYLKYWCGVHISWDKTGGAQLASVPSPGSLPRVNGTGVKIKRPVPWNYYQNVVTSSYSFVWWDWRRWEKEIDWMALQGINLPLAFTGQEAVWQKVFKSFNVSDRDLDDFFGGPAFLAWARMGNLHAWGGPLSQNWLDGQLALQKKILSRMTELGMVPVLPSFSGNVPVAFKKLFPSANITRLGEWNTVDGDPRWCCTYILDPSDALFIDVGHAFIRQQIKEYGDITSIYNCDTFNENTPPTNEPAYISSLGSAIYEAMSSGNKDAVWLMQGWLFYSDAAFWKEPQMKALLHSVPIGKMIVLDLFADVKPVWKMSSQFYGVPYIWCMLHNFGGNIEMYGILDSISSGPIDARTSYGSTMVGVGMTMEGIEHNPVVFELMSEMSFRSQKVEVEDWLKSYSYRRYGQSNVKIEKAWGVLYHTIYNCTDGIADHNRDYIVEFPDMSPSSFSSHFSKQRGMPIVRKHPRFFLSEVSANLPHPHLWYSTNEAVKALELFLNAGNDLSKSLTFRYDLVDLTRQSLSKLANKVYLDAMDSYKNKNSSGLNFHTKKFLELIVDIDILLASDDNFLLGPWLESAKSLAMSEEERKQYEWNARTQVTMWYDNTKTEQSHLHDYANKFWSGLLKNYYLPRASKYFTGLSRSLQENRSFQLEEWRRDWISYSNEWQSGEELYPVKAKGDALAISKSLFRKYLS</sequence>
<feature type="domain" description="Alpha-N-acetylglucosaminidase tim-barrel" evidence="10">
    <location>
        <begin position="167"/>
        <end position="503"/>
    </location>
</feature>
<dbReference type="RefSeq" id="XP_003557830.1">
    <property type="nucleotide sequence ID" value="XM_003557782.4"/>
</dbReference>
<dbReference type="InterPro" id="IPR007781">
    <property type="entry name" value="NAGLU"/>
</dbReference>
<evidence type="ECO:0000259" key="10">
    <source>
        <dbReference type="Pfam" id="PF05089"/>
    </source>
</evidence>
<evidence type="ECO:0000256" key="5">
    <source>
        <dbReference type="ARBA" id="ARBA00052030"/>
    </source>
</evidence>
<feature type="signal peptide" evidence="9">
    <location>
        <begin position="1"/>
        <end position="28"/>
    </location>
</feature>
<comment type="catalytic activity">
    <reaction evidence="5">
        <text>Hydrolysis of terminal non-reducing N-acetyl-D-glucosamine residues in N-acetyl-alpha-D-glucosaminides.</text>
        <dbReference type="EC" id="3.2.1.50"/>
    </reaction>
</comment>
<dbReference type="PANTHER" id="PTHR12872">
    <property type="entry name" value="ALPHA-N-ACETYLGLUCOSAMINIDASE"/>
    <property type="match status" value="1"/>
</dbReference>
<evidence type="ECO:0000256" key="2">
    <source>
        <dbReference type="ARBA" id="ARBA00022801"/>
    </source>
</evidence>
<evidence type="ECO:0000256" key="9">
    <source>
        <dbReference type="SAM" id="SignalP"/>
    </source>
</evidence>
<dbReference type="eggNOG" id="KOG2233">
    <property type="taxonomic scope" value="Eukaryota"/>
</dbReference>
<comment type="similarity">
    <text evidence="6">Belongs to the glycosyl hydrolase 89 family.</text>
</comment>
<keyword evidence="15" id="KW-1185">Reference proteome</keyword>
<dbReference type="Gramene" id="KQK21617">
    <property type="protein sequence ID" value="KQK21617"/>
    <property type="gene ID" value="BRADI_1g62007v3"/>
</dbReference>
<reference evidence="13 14" key="1">
    <citation type="journal article" date="2010" name="Nature">
        <title>Genome sequencing and analysis of the model grass Brachypodium distachyon.</title>
        <authorList>
            <consortium name="International Brachypodium Initiative"/>
        </authorList>
    </citation>
    <scope>NUCLEOTIDE SEQUENCE [LARGE SCALE GENOMIC DNA]</scope>
    <source>
        <strain evidence="13 14">Bd21</strain>
    </source>
</reference>
<evidence type="ECO:0000256" key="7">
    <source>
        <dbReference type="ARBA" id="ARBA00066522"/>
    </source>
</evidence>
<dbReference type="InterPro" id="IPR024732">
    <property type="entry name" value="NAGLU_C"/>
</dbReference>
<dbReference type="FunFam" id="3.20.20.80:FF:000107">
    <property type="entry name" value="Alpha-N-acetylglucosaminidase family"/>
    <property type="match status" value="1"/>
</dbReference>
<dbReference type="Gene3D" id="3.20.20.80">
    <property type="entry name" value="Glycosidases"/>
    <property type="match status" value="1"/>
</dbReference>
<evidence type="ECO:0000256" key="3">
    <source>
        <dbReference type="ARBA" id="ARBA00023180"/>
    </source>
</evidence>
<dbReference type="KEGG" id="bdi:100836993"/>
<evidence type="ECO:0000256" key="1">
    <source>
        <dbReference type="ARBA" id="ARBA00022729"/>
    </source>
</evidence>
<dbReference type="GO" id="GO:0048731">
    <property type="term" value="P:system development"/>
    <property type="evidence" value="ECO:0007669"/>
    <property type="project" value="UniProtKB-ARBA"/>
</dbReference>
<reference evidence="13" key="2">
    <citation type="submission" date="2017-06" db="EMBL/GenBank/DDBJ databases">
        <title>WGS assembly of Brachypodium distachyon.</title>
        <authorList>
            <consortium name="The International Brachypodium Initiative"/>
            <person name="Lucas S."/>
            <person name="Harmon-Smith M."/>
            <person name="Lail K."/>
            <person name="Tice H."/>
            <person name="Grimwood J."/>
            <person name="Bruce D."/>
            <person name="Barry K."/>
            <person name="Shu S."/>
            <person name="Lindquist E."/>
            <person name="Wang M."/>
            <person name="Pitluck S."/>
            <person name="Vogel J.P."/>
            <person name="Garvin D.F."/>
            <person name="Mockler T.C."/>
            <person name="Schmutz J."/>
            <person name="Rokhsar D."/>
            <person name="Bevan M.W."/>
        </authorList>
    </citation>
    <scope>NUCLEOTIDE SEQUENCE</scope>
    <source>
        <strain evidence="13">Bd21</strain>
    </source>
</reference>
<dbReference type="InterPro" id="IPR024733">
    <property type="entry name" value="NAGLU_tim-barrel"/>
</dbReference>
<dbReference type="Gene3D" id="1.20.120.670">
    <property type="entry name" value="N-acetyl-b-d-glucoasminidase"/>
    <property type="match status" value="1"/>
</dbReference>
<dbReference type="STRING" id="15368.I1H5B4"/>
<dbReference type="Gene3D" id="3.30.379.10">
    <property type="entry name" value="Chitobiase/beta-hexosaminidase domain 2-like"/>
    <property type="match status" value="1"/>
</dbReference>
<dbReference type="AlphaFoldDB" id="I1H5B4"/>
<keyword evidence="4" id="KW-0326">Glycosidase</keyword>
<evidence type="ECO:0000313" key="14">
    <source>
        <dbReference type="EnsemblPlants" id="KQK21617"/>
    </source>
</evidence>
<feature type="domain" description="Alpha-N-acetylglucosaminidase C-terminal" evidence="12">
    <location>
        <begin position="512"/>
        <end position="806"/>
    </location>
</feature>
<dbReference type="EC" id="3.2.1.50" evidence="7"/>
<evidence type="ECO:0000259" key="12">
    <source>
        <dbReference type="Pfam" id="PF12972"/>
    </source>
</evidence>
<dbReference type="InterPro" id="IPR029018">
    <property type="entry name" value="Hex-like_dom2"/>
</dbReference>
<dbReference type="HOGENOM" id="CLU_011988_2_1_1"/>
<gene>
    <name evidence="14" type="primary">LOC100836993</name>
    <name evidence="13" type="ORF">BRADI_1g62007v3</name>
</gene>
<dbReference type="PANTHER" id="PTHR12872:SF1">
    <property type="entry name" value="ALPHA-N-ACETYLGLUCOSAMINIDASE"/>
    <property type="match status" value="1"/>
</dbReference>
<dbReference type="GeneID" id="100836993"/>
<dbReference type="EMBL" id="CM000880">
    <property type="protein sequence ID" value="KQK21617.1"/>
    <property type="molecule type" value="Genomic_DNA"/>
</dbReference>
<protein>
    <recommendedName>
        <fullName evidence="8">Alpha-N-acetylglucosaminidase</fullName>
        <ecNumber evidence="7">3.2.1.50</ecNumber>
    </recommendedName>
</protein>
<name>I1H5B4_BRADI</name>
<dbReference type="Proteomes" id="UP000008810">
    <property type="component" value="Chromosome 1"/>
</dbReference>
<accession>I1H5B4</accession>